<feature type="region of interest" description="Disordered" evidence="1">
    <location>
        <begin position="1"/>
        <end position="21"/>
    </location>
</feature>
<name>A0ABV7YFF9_9ACTN</name>
<dbReference type="InterPro" id="IPR012551">
    <property type="entry name" value="DUF1707_SHOCT-like"/>
</dbReference>
<dbReference type="PANTHER" id="PTHR40763">
    <property type="entry name" value="MEMBRANE PROTEIN-RELATED"/>
    <property type="match status" value="1"/>
</dbReference>
<keyword evidence="2" id="KW-0812">Transmembrane</keyword>
<keyword evidence="2" id="KW-1133">Transmembrane helix</keyword>
<keyword evidence="5" id="KW-1185">Reference proteome</keyword>
<evidence type="ECO:0000313" key="5">
    <source>
        <dbReference type="Proteomes" id="UP001595699"/>
    </source>
</evidence>
<organism evidence="4 5">
    <name type="scientific">Tenggerimyces flavus</name>
    <dbReference type="NCBI Taxonomy" id="1708749"/>
    <lineage>
        <taxon>Bacteria</taxon>
        <taxon>Bacillati</taxon>
        <taxon>Actinomycetota</taxon>
        <taxon>Actinomycetes</taxon>
        <taxon>Propionibacteriales</taxon>
        <taxon>Nocardioidaceae</taxon>
        <taxon>Tenggerimyces</taxon>
    </lineage>
</organism>
<keyword evidence="2" id="KW-0472">Membrane</keyword>
<gene>
    <name evidence="4" type="ORF">ACFOUW_18405</name>
</gene>
<proteinExistence type="predicted"/>
<dbReference type="Pfam" id="PF08044">
    <property type="entry name" value="DUF1707"/>
    <property type="match status" value="1"/>
</dbReference>
<feature type="region of interest" description="Disordered" evidence="1">
    <location>
        <begin position="56"/>
        <end position="78"/>
    </location>
</feature>
<evidence type="ECO:0000256" key="1">
    <source>
        <dbReference type="SAM" id="MobiDB-lite"/>
    </source>
</evidence>
<evidence type="ECO:0000313" key="4">
    <source>
        <dbReference type="EMBL" id="MFC3762819.1"/>
    </source>
</evidence>
<accession>A0ABV7YFF9</accession>
<sequence>MTTPDQPGIRASDSERDKVASAIQAATAEGRLTMEEADERLEQLFATKFRHELAQLTSDLPSEAPTPEAPQSADRKPPRMIGRVPLGLAIHGAIVAVWSVLLIVRWSAMDVPFFWPIFPMFWMGVSLLVHAAIRGRRNRWRNWGPPRAAASS</sequence>
<evidence type="ECO:0000259" key="3">
    <source>
        <dbReference type="Pfam" id="PF08044"/>
    </source>
</evidence>
<feature type="transmembrane region" description="Helical" evidence="2">
    <location>
        <begin position="113"/>
        <end position="133"/>
    </location>
</feature>
<feature type="domain" description="DUF1707" evidence="3">
    <location>
        <begin position="9"/>
        <end position="61"/>
    </location>
</feature>
<reference evidence="5" key="1">
    <citation type="journal article" date="2019" name="Int. J. Syst. Evol. Microbiol.">
        <title>The Global Catalogue of Microorganisms (GCM) 10K type strain sequencing project: providing services to taxonomists for standard genome sequencing and annotation.</title>
        <authorList>
            <consortium name="The Broad Institute Genomics Platform"/>
            <consortium name="The Broad Institute Genome Sequencing Center for Infectious Disease"/>
            <person name="Wu L."/>
            <person name="Ma J."/>
        </authorList>
    </citation>
    <scope>NUCLEOTIDE SEQUENCE [LARGE SCALE GENOMIC DNA]</scope>
    <source>
        <strain evidence="5">CGMCC 4.7241</strain>
    </source>
</reference>
<dbReference type="PANTHER" id="PTHR40763:SF4">
    <property type="entry name" value="DUF1707 DOMAIN-CONTAINING PROTEIN"/>
    <property type="match status" value="1"/>
</dbReference>
<dbReference type="Proteomes" id="UP001595699">
    <property type="component" value="Unassembled WGS sequence"/>
</dbReference>
<protein>
    <submittedName>
        <fullName evidence="4">DUF1707 domain-containing protein</fullName>
    </submittedName>
</protein>
<dbReference type="EMBL" id="JBHRZH010000016">
    <property type="protein sequence ID" value="MFC3762819.1"/>
    <property type="molecule type" value="Genomic_DNA"/>
</dbReference>
<feature type="transmembrane region" description="Helical" evidence="2">
    <location>
        <begin position="84"/>
        <end position="107"/>
    </location>
</feature>
<dbReference type="RefSeq" id="WP_205113638.1">
    <property type="nucleotide sequence ID" value="NZ_JAFBCM010000001.1"/>
</dbReference>
<comment type="caution">
    <text evidence="4">The sequence shown here is derived from an EMBL/GenBank/DDBJ whole genome shotgun (WGS) entry which is preliminary data.</text>
</comment>
<evidence type="ECO:0000256" key="2">
    <source>
        <dbReference type="SAM" id="Phobius"/>
    </source>
</evidence>